<keyword evidence="1" id="KW-0732">Signal</keyword>
<keyword evidence="3" id="KW-1185">Reference proteome</keyword>
<organism evidence="2 3">
    <name type="scientific">Protopolystoma xenopodis</name>
    <dbReference type="NCBI Taxonomy" id="117903"/>
    <lineage>
        <taxon>Eukaryota</taxon>
        <taxon>Metazoa</taxon>
        <taxon>Spiralia</taxon>
        <taxon>Lophotrochozoa</taxon>
        <taxon>Platyhelminthes</taxon>
        <taxon>Monogenea</taxon>
        <taxon>Polyopisthocotylea</taxon>
        <taxon>Polystomatidea</taxon>
        <taxon>Polystomatidae</taxon>
        <taxon>Protopolystoma</taxon>
    </lineage>
</organism>
<proteinExistence type="predicted"/>
<comment type="caution">
    <text evidence="2">The sequence shown here is derived from an EMBL/GenBank/DDBJ whole genome shotgun (WGS) entry which is preliminary data.</text>
</comment>
<evidence type="ECO:0000313" key="2">
    <source>
        <dbReference type="EMBL" id="VEL42572.1"/>
    </source>
</evidence>
<feature type="signal peptide" evidence="1">
    <location>
        <begin position="1"/>
        <end position="18"/>
    </location>
</feature>
<dbReference type="EMBL" id="CAAALY010275210">
    <property type="protein sequence ID" value="VEL42572.1"/>
    <property type="molecule type" value="Genomic_DNA"/>
</dbReference>
<gene>
    <name evidence="2" type="ORF">PXEA_LOCUS36012</name>
</gene>
<dbReference type="Proteomes" id="UP000784294">
    <property type="component" value="Unassembled WGS sequence"/>
</dbReference>
<name>A0A3S5BC49_9PLAT</name>
<sequence>MSIAFPLLFYWIIGQLLSQVFDFWSEAIECAADKRSKVAFGISESVSSPFAAVVSPFSSAGVCTVQPVNQTILSLPLHLTSTTASSGTVSSSRMSEARVYHSRCLLRRALTLWRAGVTEEVRKKSIIRLGAGFSRRIDIRLTRQAFCLWHGLLMDVNIAEHHSR</sequence>
<evidence type="ECO:0008006" key="4">
    <source>
        <dbReference type="Google" id="ProtNLM"/>
    </source>
</evidence>
<feature type="chain" id="PRO_5018525747" description="Frizzled/Smoothened transmembrane domain-containing protein" evidence="1">
    <location>
        <begin position="19"/>
        <end position="164"/>
    </location>
</feature>
<reference evidence="2" key="1">
    <citation type="submission" date="2018-11" db="EMBL/GenBank/DDBJ databases">
        <authorList>
            <consortium name="Pathogen Informatics"/>
        </authorList>
    </citation>
    <scope>NUCLEOTIDE SEQUENCE</scope>
</reference>
<evidence type="ECO:0000313" key="3">
    <source>
        <dbReference type="Proteomes" id="UP000784294"/>
    </source>
</evidence>
<accession>A0A3S5BC49</accession>
<dbReference type="AlphaFoldDB" id="A0A3S5BC49"/>
<protein>
    <recommendedName>
        <fullName evidence="4">Frizzled/Smoothened transmembrane domain-containing protein</fullName>
    </recommendedName>
</protein>
<evidence type="ECO:0000256" key="1">
    <source>
        <dbReference type="SAM" id="SignalP"/>
    </source>
</evidence>